<dbReference type="Proteomes" id="UP000565572">
    <property type="component" value="Unassembled WGS sequence"/>
</dbReference>
<dbReference type="SMART" id="SM00955">
    <property type="entry name" value="RNB"/>
    <property type="match status" value="1"/>
</dbReference>
<dbReference type="PANTHER" id="PTHR23355:SF42">
    <property type="entry name" value="RIBONUCLEASE II, CHLOROPLASTIC_MITOCHONDRIAL"/>
    <property type="match status" value="1"/>
</dbReference>
<gene>
    <name evidence="2" type="ORF">FHX39_003412</name>
</gene>
<sequence>MPATKFGLPAAFLQASATADVTHGLDRIRTELQVPDSFPPEVLAAAERAAAAPRLPDLDRTDLELLTIDPPGSKDLDQALHIAARPDGGFTVSYAIADVAAFVSPGDPVDLEAHRRGETFYGPDARSPLHPPVLSEGAASLLPGQERPALLWTVQLDARGRTTDAEVVRARVRSREQLTYEQAQDDIDHPGAGGTRPTLALLAVVGPLREQRERERGGVSLQIPEQEVVPAATGGYDLTYRALLPVEGWNAQISLLTGMAAAHLMIYARVGIVRTMPPATNASLRRLHVVARALGIRWPAELDYPEFVRSLDASRPAEAAMLNACTVLFRGAGYAAFDGSVPEDAEHAAIASDYSHVTAPLRRLVDRYAGEVCVALCAGTPVPAWVREALPGLPAEMARADQAAHRYERAVVDWVEACVLERRVGETFTGTVVEVEPEKHRGTVVIKDPAVEARVQGDGLPLGHEVQVRLTSADPEAGKVTFEAVV</sequence>
<reference evidence="2 3" key="1">
    <citation type="submission" date="2020-08" db="EMBL/GenBank/DDBJ databases">
        <title>Sequencing the genomes of 1000 actinobacteria strains.</title>
        <authorList>
            <person name="Klenk H.-P."/>
        </authorList>
    </citation>
    <scope>NUCLEOTIDE SEQUENCE [LARGE SCALE GENOMIC DNA]</scope>
    <source>
        <strain evidence="2 3">DSM 11053</strain>
    </source>
</reference>
<dbReference type="GO" id="GO:0000932">
    <property type="term" value="C:P-body"/>
    <property type="evidence" value="ECO:0007669"/>
    <property type="project" value="TreeGrafter"/>
</dbReference>
<dbReference type="InterPro" id="IPR040596">
    <property type="entry name" value="RNase_II_C_S1"/>
</dbReference>
<keyword evidence="3" id="KW-1185">Reference proteome</keyword>
<accession>A0A7W5JY53</accession>
<dbReference type="RefSeq" id="WP_332836895.1">
    <property type="nucleotide sequence ID" value="NZ_JACHZG010000001.1"/>
</dbReference>
<evidence type="ECO:0000313" key="3">
    <source>
        <dbReference type="Proteomes" id="UP000565572"/>
    </source>
</evidence>
<proteinExistence type="predicted"/>
<dbReference type="InterPro" id="IPR012340">
    <property type="entry name" value="NA-bd_OB-fold"/>
</dbReference>
<dbReference type="Pfam" id="PF00773">
    <property type="entry name" value="RNB"/>
    <property type="match status" value="1"/>
</dbReference>
<name>A0A7W5JY53_9ACTN</name>
<evidence type="ECO:0000313" key="2">
    <source>
        <dbReference type="EMBL" id="MBB3328468.1"/>
    </source>
</evidence>
<dbReference type="GO" id="GO:0006402">
    <property type="term" value="P:mRNA catabolic process"/>
    <property type="evidence" value="ECO:0007669"/>
    <property type="project" value="TreeGrafter"/>
</dbReference>
<feature type="domain" description="RNB" evidence="1">
    <location>
        <begin position="57"/>
        <end position="379"/>
    </location>
</feature>
<dbReference type="Pfam" id="PF18614">
    <property type="entry name" value="RNase_II_C_S1"/>
    <property type="match status" value="1"/>
</dbReference>
<dbReference type="GO" id="GO:0003723">
    <property type="term" value="F:RNA binding"/>
    <property type="evidence" value="ECO:0007669"/>
    <property type="project" value="InterPro"/>
</dbReference>
<comment type="caution">
    <text evidence="2">The sequence shown here is derived from an EMBL/GenBank/DDBJ whole genome shotgun (WGS) entry which is preliminary data.</text>
</comment>
<dbReference type="GO" id="GO:0000175">
    <property type="term" value="F:3'-5'-RNA exonuclease activity"/>
    <property type="evidence" value="ECO:0007669"/>
    <property type="project" value="TreeGrafter"/>
</dbReference>
<dbReference type="AlphaFoldDB" id="A0A7W5JY53"/>
<dbReference type="InterPro" id="IPR001900">
    <property type="entry name" value="RNase_II/R"/>
</dbReference>
<protein>
    <submittedName>
        <fullName evidence="2">Exoribonuclease R</fullName>
    </submittedName>
</protein>
<dbReference type="PANTHER" id="PTHR23355">
    <property type="entry name" value="RIBONUCLEASE"/>
    <property type="match status" value="1"/>
</dbReference>
<dbReference type="InterPro" id="IPR050180">
    <property type="entry name" value="RNR_Ribonuclease"/>
</dbReference>
<dbReference type="EMBL" id="JACHZG010000001">
    <property type="protein sequence ID" value="MBB3328468.1"/>
    <property type="molecule type" value="Genomic_DNA"/>
</dbReference>
<dbReference type="SUPFAM" id="SSF50249">
    <property type="entry name" value="Nucleic acid-binding proteins"/>
    <property type="match status" value="1"/>
</dbReference>
<organism evidence="2 3">
    <name type="scientific">Microlunatus antarcticus</name>
    <dbReference type="NCBI Taxonomy" id="53388"/>
    <lineage>
        <taxon>Bacteria</taxon>
        <taxon>Bacillati</taxon>
        <taxon>Actinomycetota</taxon>
        <taxon>Actinomycetes</taxon>
        <taxon>Propionibacteriales</taxon>
        <taxon>Propionibacteriaceae</taxon>
        <taxon>Microlunatus</taxon>
    </lineage>
</organism>
<evidence type="ECO:0000259" key="1">
    <source>
        <dbReference type="SMART" id="SM00955"/>
    </source>
</evidence>